<protein>
    <submittedName>
        <fullName evidence="2">SDR family oxidoreductase</fullName>
    </submittedName>
</protein>
<evidence type="ECO:0000313" key="2">
    <source>
        <dbReference type="EMBL" id="QRG06310.1"/>
    </source>
</evidence>
<evidence type="ECO:0000313" key="3">
    <source>
        <dbReference type="Proteomes" id="UP000596427"/>
    </source>
</evidence>
<dbReference type="PANTHER" id="PTHR32487:SF0">
    <property type="entry name" value="3-OXO-DELTA(4,5)-STEROID 5-BETA-REDUCTASE"/>
    <property type="match status" value="1"/>
</dbReference>
<organism evidence="2 3">
    <name type="scientific">Xanthobacter dioxanivorans</name>
    <dbReference type="NCBI Taxonomy" id="2528964"/>
    <lineage>
        <taxon>Bacteria</taxon>
        <taxon>Pseudomonadati</taxon>
        <taxon>Pseudomonadota</taxon>
        <taxon>Alphaproteobacteria</taxon>
        <taxon>Hyphomicrobiales</taxon>
        <taxon>Xanthobacteraceae</taxon>
        <taxon>Xanthobacter</taxon>
    </lineage>
</organism>
<name>A0A974SI41_9HYPH</name>
<reference evidence="2 3" key="1">
    <citation type="submission" date="2020-10" db="EMBL/GenBank/DDBJ databases">
        <title>Degradation of 1,4-Dioxane by Xanthobacter sp. YN2, via a Novel Group-2 Soluble Di-Iron Monooxygenase.</title>
        <authorList>
            <person name="Ma F."/>
            <person name="Wang Y."/>
            <person name="Yang J."/>
            <person name="Guo H."/>
            <person name="Su D."/>
            <person name="Yu L."/>
        </authorList>
    </citation>
    <scope>NUCLEOTIDE SEQUENCE [LARGE SCALE GENOMIC DNA]</scope>
    <source>
        <strain evidence="2 3">YN2</strain>
    </source>
</reference>
<dbReference type="CDD" id="cd08948">
    <property type="entry name" value="5beta-POR_like_SDR_a"/>
    <property type="match status" value="1"/>
</dbReference>
<gene>
    <name evidence="2" type="ORF">EZH22_25690</name>
</gene>
<sequence>MADALTLLPATQSGSVAGSSPGRGAREGPRRALVVGASGLLGENLCRRIAATPGWHLTTLSRRPPTIGGGGHVALDLRARDDCLAHARAFADVTHVFFCARELSRGYGISVDANGEMLVNLLDALAEGAPSLAHVQLMHGLKWYGTHVGPVGLPARESDPAHADSSFYRRQQEELMRRSVRAGWSWSTIRPHFLCAFATGSPSNLVLMLGTYASVLRELGEDLWFPGSEAAFDAVTGCVDIDLVTSAMLWAASSRNCADNAFNIGNGDFFRWRDLWPKIAAAFGMRPGPVRPTDLPRFMADKGPAWDRIVACRGLRPLPFAGMADWHFAHNNVFGLGWDVVPSLVKAHRFGFHEVVDTEEMFARLFARYRAERILP</sequence>
<dbReference type="PANTHER" id="PTHR32487">
    <property type="entry name" value="3-OXO-DELTA(4,5)-STEROID 5-BETA-REDUCTASE"/>
    <property type="match status" value="1"/>
</dbReference>
<feature type="domain" description="PRISE-like Rossmann-fold" evidence="1">
    <location>
        <begin position="91"/>
        <end position="376"/>
    </location>
</feature>
<dbReference type="EMBL" id="CP063362">
    <property type="protein sequence ID" value="QRG06310.1"/>
    <property type="molecule type" value="Genomic_DNA"/>
</dbReference>
<dbReference type="InterPro" id="IPR036291">
    <property type="entry name" value="NAD(P)-bd_dom_sf"/>
</dbReference>
<accession>A0A974SI41</accession>
<keyword evidence="3" id="KW-1185">Reference proteome</keyword>
<dbReference type="Proteomes" id="UP000596427">
    <property type="component" value="Chromosome"/>
</dbReference>
<dbReference type="KEGG" id="xdi:EZH22_25690"/>
<dbReference type="Gene3D" id="3.40.50.720">
    <property type="entry name" value="NAD(P)-binding Rossmann-like Domain"/>
    <property type="match status" value="1"/>
</dbReference>
<evidence type="ECO:0000259" key="1">
    <source>
        <dbReference type="Pfam" id="PF22917"/>
    </source>
</evidence>
<dbReference type="AlphaFoldDB" id="A0A974SI41"/>
<dbReference type="SUPFAM" id="SSF51735">
    <property type="entry name" value="NAD(P)-binding Rossmann-fold domains"/>
    <property type="match status" value="1"/>
</dbReference>
<dbReference type="Pfam" id="PF22917">
    <property type="entry name" value="PRISE"/>
    <property type="match status" value="1"/>
</dbReference>
<proteinExistence type="predicted"/>
<dbReference type="InterPro" id="IPR055222">
    <property type="entry name" value="PRISE-like_Rossmann-fold"/>
</dbReference>
<dbReference type="RefSeq" id="WP_203193218.1">
    <property type="nucleotide sequence ID" value="NZ_CP063362.1"/>
</dbReference>